<organism evidence="1 2">
    <name type="scientific">Ensete ventricosum</name>
    <name type="common">Abyssinian banana</name>
    <name type="synonym">Musa ensete</name>
    <dbReference type="NCBI Taxonomy" id="4639"/>
    <lineage>
        <taxon>Eukaryota</taxon>
        <taxon>Viridiplantae</taxon>
        <taxon>Streptophyta</taxon>
        <taxon>Embryophyta</taxon>
        <taxon>Tracheophyta</taxon>
        <taxon>Spermatophyta</taxon>
        <taxon>Magnoliopsida</taxon>
        <taxon>Liliopsida</taxon>
        <taxon>Zingiberales</taxon>
        <taxon>Musaceae</taxon>
        <taxon>Ensete</taxon>
    </lineage>
</organism>
<proteinExistence type="predicted"/>
<gene>
    <name evidence="1" type="ORF">B296_00031404</name>
</gene>
<accession>A0A427AD08</accession>
<evidence type="ECO:0000313" key="1">
    <source>
        <dbReference type="EMBL" id="RRT74082.1"/>
    </source>
</evidence>
<comment type="caution">
    <text evidence="1">The sequence shown here is derived from an EMBL/GenBank/DDBJ whole genome shotgun (WGS) entry which is preliminary data.</text>
</comment>
<dbReference type="Proteomes" id="UP000287651">
    <property type="component" value="Unassembled WGS sequence"/>
</dbReference>
<name>A0A427AD08_ENSVE</name>
<evidence type="ECO:0000313" key="2">
    <source>
        <dbReference type="Proteomes" id="UP000287651"/>
    </source>
</evidence>
<sequence>MNGGATPSRYYLKLLILKVFPLCHEWGSYSESLLFEAADIEVSAKMKNDIKVGPNNPRDGVTADEKVAIVDVLPAPEVAANDKAGLQHPTVAVIVMEAEAFLFSSSLISVGHMKQILFSSA</sequence>
<dbReference type="EMBL" id="AMZH03002886">
    <property type="protein sequence ID" value="RRT74082.1"/>
    <property type="molecule type" value="Genomic_DNA"/>
</dbReference>
<dbReference type="AlphaFoldDB" id="A0A427AD08"/>
<protein>
    <submittedName>
        <fullName evidence="1">Uncharacterized protein</fullName>
    </submittedName>
</protein>
<reference evidence="1 2" key="1">
    <citation type="journal article" date="2014" name="Agronomy (Basel)">
        <title>A Draft Genome Sequence for Ensete ventricosum, the Drought-Tolerant Tree Against Hunger.</title>
        <authorList>
            <person name="Harrison J."/>
            <person name="Moore K.A."/>
            <person name="Paszkiewicz K."/>
            <person name="Jones T."/>
            <person name="Grant M."/>
            <person name="Ambacheew D."/>
            <person name="Muzemil S."/>
            <person name="Studholme D.J."/>
        </authorList>
    </citation>
    <scope>NUCLEOTIDE SEQUENCE [LARGE SCALE GENOMIC DNA]</scope>
</reference>